<protein>
    <recommendedName>
        <fullName evidence="6">Pentacotripeptide-repeat region of PRORP domain-containing protein</fullName>
    </recommendedName>
</protein>
<dbReference type="InterPro" id="IPR011990">
    <property type="entry name" value="TPR-like_helical_dom_sf"/>
</dbReference>
<organism evidence="4 5">
    <name type="scientific">Eragrostis curvula</name>
    <name type="common">weeping love grass</name>
    <dbReference type="NCBI Taxonomy" id="38414"/>
    <lineage>
        <taxon>Eukaryota</taxon>
        <taxon>Viridiplantae</taxon>
        <taxon>Streptophyta</taxon>
        <taxon>Embryophyta</taxon>
        <taxon>Tracheophyta</taxon>
        <taxon>Spermatophyta</taxon>
        <taxon>Magnoliopsida</taxon>
        <taxon>Liliopsida</taxon>
        <taxon>Poales</taxon>
        <taxon>Poaceae</taxon>
        <taxon>PACMAD clade</taxon>
        <taxon>Chloridoideae</taxon>
        <taxon>Eragrostideae</taxon>
        <taxon>Eragrostidinae</taxon>
        <taxon>Eragrostis</taxon>
    </lineage>
</organism>
<dbReference type="GO" id="GO:0016556">
    <property type="term" value="P:mRNA modification"/>
    <property type="evidence" value="ECO:0007669"/>
    <property type="project" value="UniProtKB-ARBA"/>
</dbReference>
<sequence length="374" mass="41445">MSAYAGAGDAREVSRLMSSMRIDECKPSAVTLTVGPLGWTMLVRLFEQSPRREAVSWNIIISEYSAEGNVPKVVEMYERMRREEVYPTCETLTAVVAAFTQSRSLQQDVQGIQGKSSCIWSAMIWACFHHGRFLDVINVFGQMMELSLVPTTDVLQGVILSYTELGALRFGKATHGYIIRNSKTAELDSSALETSIVKLYARCGNIHLAERMLEEGVRPNPVTFLSLLSACSHSGLVSEARELFDCMRRKFGISPELGHYTCMVDVLGRSGNLQEAVQVIRDMKVMPDSRIWGALLASCRTHSDSKLADFAAQKLMELEPDNVGYHVVLSNVQAGGGKWGNVEDIRRSMVEAKMLKCPAWSCVPEMGSPLICED</sequence>
<dbReference type="Proteomes" id="UP000324897">
    <property type="component" value="Unassembled WGS sequence"/>
</dbReference>
<dbReference type="GO" id="GO:0005737">
    <property type="term" value="C:cytoplasm"/>
    <property type="evidence" value="ECO:0007669"/>
    <property type="project" value="UniProtKB-ARBA"/>
</dbReference>
<evidence type="ECO:0000313" key="5">
    <source>
        <dbReference type="Proteomes" id="UP000324897"/>
    </source>
</evidence>
<dbReference type="PANTHER" id="PTHR47926">
    <property type="entry name" value="PENTATRICOPEPTIDE REPEAT-CONTAINING PROTEIN"/>
    <property type="match status" value="1"/>
</dbReference>
<dbReference type="OrthoDB" id="185373at2759"/>
<evidence type="ECO:0000256" key="1">
    <source>
        <dbReference type="ARBA" id="ARBA00022737"/>
    </source>
</evidence>
<evidence type="ECO:0000256" key="2">
    <source>
        <dbReference type="ARBA" id="ARBA00022946"/>
    </source>
</evidence>
<evidence type="ECO:0000256" key="3">
    <source>
        <dbReference type="PROSITE-ProRule" id="PRU00708"/>
    </source>
</evidence>
<gene>
    <name evidence="4" type="ORF">EJB05_40518</name>
</gene>
<dbReference type="InterPro" id="IPR046848">
    <property type="entry name" value="E_motif"/>
</dbReference>
<proteinExistence type="predicted"/>
<dbReference type="Pfam" id="PF01535">
    <property type="entry name" value="PPR"/>
    <property type="match status" value="4"/>
</dbReference>
<dbReference type="AlphaFoldDB" id="A0A5J9TQ56"/>
<name>A0A5J9TQ56_9POAL</name>
<dbReference type="PANTHER" id="PTHR47926:SF342">
    <property type="entry name" value="TETRATRICOPEPTIDE-LIKE HELICAL DOMAIN-CONTAINING PROTEIN-RELATED"/>
    <property type="match status" value="1"/>
</dbReference>
<dbReference type="GO" id="GO:0003723">
    <property type="term" value="F:RNA binding"/>
    <property type="evidence" value="ECO:0007669"/>
    <property type="project" value="InterPro"/>
</dbReference>
<dbReference type="EMBL" id="RWGY01000034">
    <property type="protein sequence ID" value="TVU13460.1"/>
    <property type="molecule type" value="Genomic_DNA"/>
</dbReference>
<dbReference type="Pfam" id="PF20431">
    <property type="entry name" value="E_motif"/>
    <property type="match status" value="1"/>
</dbReference>
<feature type="repeat" description="PPR" evidence="3">
    <location>
        <begin position="53"/>
        <end position="87"/>
    </location>
</feature>
<dbReference type="Gramene" id="TVU13460">
    <property type="protein sequence ID" value="TVU13460"/>
    <property type="gene ID" value="EJB05_40518"/>
</dbReference>
<feature type="repeat" description="PPR" evidence="3">
    <location>
        <begin position="220"/>
        <end position="255"/>
    </location>
</feature>
<dbReference type="NCBIfam" id="TIGR00756">
    <property type="entry name" value="PPR"/>
    <property type="match status" value="4"/>
</dbReference>
<accession>A0A5J9TQ56</accession>
<dbReference type="Gene3D" id="1.25.40.10">
    <property type="entry name" value="Tetratricopeptide repeat domain"/>
    <property type="match status" value="2"/>
</dbReference>
<comment type="caution">
    <text evidence="4">The sequence shown here is derived from an EMBL/GenBank/DDBJ whole genome shotgun (WGS) entry which is preliminary data.</text>
</comment>
<feature type="repeat" description="PPR" evidence="3">
    <location>
        <begin position="116"/>
        <end position="150"/>
    </location>
</feature>
<reference evidence="4 5" key="1">
    <citation type="journal article" date="2019" name="Sci. Rep.">
        <title>A high-quality genome of Eragrostis curvula grass provides insights into Poaceae evolution and supports new strategies to enhance forage quality.</title>
        <authorList>
            <person name="Carballo J."/>
            <person name="Santos B.A.C.M."/>
            <person name="Zappacosta D."/>
            <person name="Garbus I."/>
            <person name="Selva J.P."/>
            <person name="Gallo C.A."/>
            <person name="Diaz A."/>
            <person name="Albertini E."/>
            <person name="Caccamo M."/>
            <person name="Echenique V."/>
        </authorList>
    </citation>
    <scope>NUCLEOTIDE SEQUENCE [LARGE SCALE GENOMIC DNA]</scope>
    <source>
        <strain evidence="5">cv. Victoria</strain>
        <tissue evidence="4">Leaf</tissue>
    </source>
</reference>
<dbReference type="InterPro" id="IPR046960">
    <property type="entry name" value="PPR_At4g14850-like_plant"/>
</dbReference>
<dbReference type="InterPro" id="IPR002885">
    <property type="entry name" value="PPR_rpt"/>
</dbReference>
<dbReference type="FunFam" id="1.25.40.10:FF:000277">
    <property type="entry name" value="Pentatricopeptide repeat-containing protein, mitochondrial"/>
    <property type="match status" value="1"/>
</dbReference>
<keyword evidence="5" id="KW-1185">Reference proteome</keyword>
<keyword evidence="2" id="KW-0809">Transit peptide</keyword>
<feature type="non-terminal residue" evidence="4">
    <location>
        <position position="1"/>
    </location>
</feature>
<dbReference type="PROSITE" id="PS51375">
    <property type="entry name" value="PPR"/>
    <property type="match status" value="3"/>
</dbReference>
<evidence type="ECO:0008006" key="6">
    <source>
        <dbReference type="Google" id="ProtNLM"/>
    </source>
</evidence>
<keyword evidence="1" id="KW-0677">Repeat</keyword>
<evidence type="ECO:0000313" key="4">
    <source>
        <dbReference type="EMBL" id="TVU13460.1"/>
    </source>
</evidence>